<keyword evidence="1" id="KW-0812">Transmembrane</keyword>
<proteinExistence type="predicted"/>
<keyword evidence="1" id="KW-0472">Membrane</keyword>
<sequence>MKYLWLFLLIGCSAVKEISTSNHIIQENAIAIIDTRDISVAHKYAEVILGETKDISGAVGEVADITPWWANLLKYGFISISGIAVVVILWQTGLGTVIRLAIGWLPSRKINEAKLAVSALNDADPVTMREYIAAKRSSDPMFNAAWVQQSRNK</sequence>
<keyword evidence="1" id="KW-1133">Transmembrane helix</keyword>
<name>A0A6J5RDL7_9CAUD</name>
<organism evidence="2">
    <name type="scientific">uncultured Caudovirales phage</name>
    <dbReference type="NCBI Taxonomy" id="2100421"/>
    <lineage>
        <taxon>Viruses</taxon>
        <taxon>Duplodnaviria</taxon>
        <taxon>Heunggongvirae</taxon>
        <taxon>Uroviricota</taxon>
        <taxon>Caudoviricetes</taxon>
        <taxon>Peduoviridae</taxon>
        <taxon>Maltschvirus</taxon>
        <taxon>Maltschvirus maltsch</taxon>
    </lineage>
</organism>
<reference evidence="2" key="1">
    <citation type="submission" date="2020-05" db="EMBL/GenBank/DDBJ databases">
        <authorList>
            <person name="Chiriac C."/>
            <person name="Salcher M."/>
            <person name="Ghai R."/>
            <person name="Kavagutti S V."/>
        </authorList>
    </citation>
    <scope>NUCLEOTIDE SEQUENCE</scope>
</reference>
<accession>A0A6J5RDL7</accession>
<protein>
    <submittedName>
        <fullName evidence="2">Uncharacterized protein</fullName>
    </submittedName>
</protein>
<evidence type="ECO:0000313" key="2">
    <source>
        <dbReference type="EMBL" id="CAB4189684.1"/>
    </source>
</evidence>
<feature type="transmembrane region" description="Helical" evidence="1">
    <location>
        <begin position="77"/>
        <end position="102"/>
    </location>
</feature>
<evidence type="ECO:0000256" key="1">
    <source>
        <dbReference type="SAM" id="Phobius"/>
    </source>
</evidence>
<gene>
    <name evidence="2" type="ORF">UFOVP1192_9</name>
</gene>
<dbReference type="EMBL" id="LR797151">
    <property type="protein sequence ID" value="CAB4189684.1"/>
    <property type="molecule type" value="Genomic_DNA"/>
</dbReference>